<organism evidence="3 4">
    <name type="scientific">Batrachochytrium dendrobatidis (strain JEL423)</name>
    <dbReference type="NCBI Taxonomy" id="403673"/>
    <lineage>
        <taxon>Eukaryota</taxon>
        <taxon>Fungi</taxon>
        <taxon>Fungi incertae sedis</taxon>
        <taxon>Chytridiomycota</taxon>
        <taxon>Chytridiomycota incertae sedis</taxon>
        <taxon>Chytridiomycetes</taxon>
        <taxon>Rhizophydiales</taxon>
        <taxon>Rhizophydiales incertae sedis</taxon>
        <taxon>Batrachochytrium</taxon>
    </lineage>
</organism>
<name>A0A177WS04_BATDL</name>
<dbReference type="EMBL" id="DS022307">
    <property type="protein sequence ID" value="OAJ42435.1"/>
    <property type="molecule type" value="Genomic_DNA"/>
</dbReference>
<dbReference type="VEuPathDB" id="FungiDB:BDEG_25885"/>
<reference evidence="3 4" key="2">
    <citation type="submission" date="2016-05" db="EMBL/GenBank/DDBJ databases">
        <title>Lineage-specific infection strategies underlie the spectrum of fungal disease in amphibians.</title>
        <authorList>
            <person name="Cuomo C.A."/>
            <person name="Farrer R.A."/>
            <person name="James T."/>
            <person name="Longcore J."/>
            <person name="Birren B."/>
        </authorList>
    </citation>
    <scope>NUCLEOTIDE SEQUENCE [LARGE SCALE GENOMIC DNA]</scope>
    <source>
        <strain evidence="3 4">JEL423</strain>
    </source>
</reference>
<accession>A0A177WS04</accession>
<evidence type="ECO:0000256" key="2">
    <source>
        <dbReference type="SAM" id="SignalP"/>
    </source>
</evidence>
<protein>
    <submittedName>
        <fullName evidence="3">Uncharacterized protein</fullName>
    </submittedName>
</protein>
<keyword evidence="2" id="KW-0732">Signal</keyword>
<dbReference type="Proteomes" id="UP000077115">
    <property type="component" value="Unassembled WGS sequence"/>
</dbReference>
<gene>
    <name evidence="3" type="ORF">BDEG_25885</name>
</gene>
<sequence>MKLSIAVLSSILAVCSVTTAGPVYPSSATNAGASTSAGGDDYPEFPTEDGLMKYCSPFGTTQVSLIEEIAKIRARIEKMVDRFEGIRHNTSIQRKVVLETVQKFESLKQTPGQLLDNAEAEYNLHQKKLEKLEEDLEDRVRIASSRIHQEKELKKTLIHNLATRTLMRSDSLLGTVPGYTQCFHYFFNHFIEELS</sequence>
<proteinExistence type="predicted"/>
<evidence type="ECO:0000256" key="1">
    <source>
        <dbReference type="SAM" id="Coils"/>
    </source>
</evidence>
<keyword evidence="1" id="KW-0175">Coiled coil</keyword>
<feature type="chain" id="PRO_5008077829" evidence="2">
    <location>
        <begin position="21"/>
        <end position="195"/>
    </location>
</feature>
<dbReference type="AlphaFoldDB" id="A0A177WS04"/>
<evidence type="ECO:0000313" key="3">
    <source>
        <dbReference type="EMBL" id="OAJ42435.1"/>
    </source>
</evidence>
<reference evidence="3 4" key="1">
    <citation type="submission" date="2006-10" db="EMBL/GenBank/DDBJ databases">
        <title>The Genome Sequence of Batrachochytrium dendrobatidis JEL423.</title>
        <authorList>
            <consortium name="The Broad Institute Genome Sequencing Platform"/>
            <person name="Birren B."/>
            <person name="Lander E."/>
            <person name="Galagan J."/>
            <person name="Cuomo C."/>
            <person name="Devon K."/>
            <person name="Jaffe D."/>
            <person name="Butler J."/>
            <person name="Alvarez P."/>
            <person name="Gnerre S."/>
            <person name="Grabherr M."/>
            <person name="Kleber M."/>
            <person name="Mauceli E."/>
            <person name="Brockman W."/>
            <person name="Young S."/>
            <person name="LaButti K."/>
            <person name="Sykes S."/>
            <person name="DeCaprio D."/>
            <person name="Crawford M."/>
            <person name="Koehrsen M."/>
            <person name="Engels R."/>
            <person name="Montgomery P."/>
            <person name="Pearson M."/>
            <person name="Howarth C."/>
            <person name="Larson L."/>
            <person name="White J."/>
            <person name="O'Leary S."/>
            <person name="Kodira C."/>
            <person name="Zeng Q."/>
            <person name="Yandava C."/>
            <person name="Alvarado L."/>
            <person name="Longcore J."/>
            <person name="James T."/>
        </authorList>
    </citation>
    <scope>NUCLEOTIDE SEQUENCE [LARGE SCALE GENOMIC DNA]</scope>
    <source>
        <strain evidence="3 4">JEL423</strain>
    </source>
</reference>
<feature type="signal peptide" evidence="2">
    <location>
        <begin position="1"/>
        <end position="20"/>
    </location>
</feature>
<feature type="coiled-coil region" evidence="1">
    <location>
        <begin position="115"/>
        <end position="146"/>
    </location>
</feature>
<evidence type="ECO:0000313" key="4">
    <source>
        <dbReference type="Proteomes" id="UP000077115"/>
    </source>
</evidence>